<dbReference type="InterPro" id="IPR013079">
    <property type="entry name" value="6Phosfructo_kin"/>
</dbReference>
<dbReference type="PROSITE" id="PS50011">
    <property type="entry name" value="PROTEIN_KINASE_DOM"/>
    <property type="match status" value="1"/>
</dbReference>
<dbReference type="SUPFAM" id="SSF56112">
    <property type="entry name" value="Protein kinase-like (PK-like)"/>
    <property type="match status" value="1"/>
</dbReference>
<dbReference type="Pfam" id="PF01591">
    <property type="entry name" value="6PF2K"/>
    <property type="match status" value="2"/>
</dbReference>
<dbReference type="GO" id="GO:0004672">
    <property type="term" value="F:protein kinase activity"/>
    <property type="evidence" value="ECO:0007669"/>
    <property type="project" value="InterPro"/>
</dbReference>
<dbReference type="Pfam" id="PF00069">
    <property type="entry name" value="Pkinase"/>
    <property type="match status" value="1"/>
</dbReference>
<evidence type="ECO:0000313" key="7">
    <source>
        <dbReference type="Proteomes" id="UP000559256"/>
    </source>
</evidence>
<dbReference type="InterPro" id="IPR003094">
    <property type="entry name" value="6Pfruct_kin"/>
</dbReference>
<dbReference type="InterPro" id="IPR017441">
    <property type="entry name" value="Protein_kinase_ATP_BS"/>
</dbReference>
<dbReference type="PROSITE" id="PS00108">
    <property type="entry name" value="PROTEIN_KINASE_ST"/>
    <property type="match status" value="1"/>
</dbReference>
<accession>A0A8H5GL80</accession>
<keyword evidence="1 3" id="KW-0547">Nucleotide-binding</keyword>
<feature type="binding site" evidence="3">
    <location>
        <position position="112"/>
    </location>
    <ligand>
        <name>ATP</name>
        <dbReference type="ChEBI" id="CHEBI:30616"/>
    </ligand>
</feature>
<dbReference type="PANTHER" id="PTHR10606:SF44">
    <property type="entry name" value="6-PHOSPHOFRUCTO 2-KINASE_FRUCTOSE 2,6-BISPHOSPHATASE LONG FORM"/>
    <property type="match status" value="1"/>
</dbReference>
<dbReference type="GO" id="GO:0006003">
    <property type="term" value="P:fructose 2,6-bisphosphate metabolic process"/>
    <property type="evidence" value="ECO:0007669"/>
    <property type="project" value="InterPro"/>
</dbReference>
<dbReference type="InterPro" id="IPR011009">
    <property type="entry name" value="Kinase-like_dom_sf"/>
</dbReference>
<dbReference type="SMART" id="SM00220">
    <property type="entry name" value="S_TKc"/>
    <property type="match status" value="1"/>
</dbReference>
<dbReference type="PANTHER" id="PTHR10606">
    <property type="entry name" value="6-PHOSPHOFRUCTO-2-KINASE/FRUCTOSE-2,6-BISPHOSPHATASE"/>
    <property type="match status" value="1"/>
</dbReference>
<feature type="compositionally biased region" description="Polar residues" evidence="4">
    <location>
        <begin position="404"/>
        <end position="414"/>
    </location>
</feature>
<dbReference type="GO" id="GO:0003873">
    <property type="term" value="F:6-phosphofructo-2-kinase activity"/>
    <property type="evidence" value="ECO:0007669"/>
    <property type="project" value="InterPro"/>
</dbReference>
<dbReference type="FunFam" id="1.10.510.10:FF:001123">
    <property type="entry name" value="CK1/CK1/CK1-D protein kinase"/>
    <property type="match status" value="1"/>
</dbReference>
<dbReference type="SUPFAM" id="SSF52540">
    <property type="entry name" value="P-loop containing nucleoside triphosphate hydrolases"/>
    <property type="match status" value="1"/>
</dbReference>
<keyword evidence="2 3" id="KW-0067">ATP-binding</keyword>
<feature type="compositionally biased region" description="Polar residues" evidence="4">
    <location>
        <begin position="365"/>
        <end position="381"/>
    </location>
</feature>
<dbReference type="SMART" id="SM00855">
    <property type="entry name" value="PGAM"/>
    <property type="match status" value="1"/>
</dbReference>
<dbReference type="InterPro" id="IPR029033">
    <property type="entry name" value="His_PPase_superfam"/>
</dbReference>
<sequence>MKAHTINLTQRKQKAVSNGIIGRSIFAYSDRKSIAGRLKRASGRNTGLHTREKTAMTTPHVIASSSPHPSQSTTASGIVGSHYRVGKKIGEGSFGVVFEGTKLLSNIPVAIKFEPRKSDAPQLRDEFRSYRTLNGTPGVPQVHHFGQEGLHNVLVIDLLGPNLEDLFDMCGRKFSIKTVCMAAKQMVTRVQAIHDKSLIYRDIKPDNFLIDFGMAKHYRDPKTKVHIPYRERKSLSGTARYMSINTHLGREQARRDDLESLGHVFMYFLRGGLPWQGLRAATNKQKYEKIGEKKQSTPIAELCEGFPEEFSIYMNYVRKLGFEETPDYDFLRELFTKVLKTLDEKEDGVFDWMLLNGGKGWEAGNNPSSNTLVQAHANASSPHGERREHRRDREHGGHRRGSRQAQDASNSSPLVVSPAPAHVKGSRRQGQERNNSSRDIGSVQPLAPTSRRASQQQQREAGALASVGLSTPHPYATAPSPNGYRTSTYDRNSPNPANNMISNGNAAHVNGSDSFLYGQMPGKNGTNSRDPTLTGGTGTAPSPGAVRAMNMYDRDQIGRVGEQDEDGGHGRRRGFWSLLIDSRPTLESVLVFNLPVNNVIMQWDSSTPREVAEDLSRAADALEIMQASGELIPQVAISDTGSPTIPPAMFGAGGPMLKRFDESTVVSRKGSRAPTPPPAVKGIGKKVAKPDYSEQKIVVAMVGLPARGKSYLSNKLMIYLRAVRVQNRTTGLQCGTIKANEGKTKSAAVGFIDSGCSVVGRIGRLTLVDRLGIKEDHTAAFFSHDNPDATLSRDKLAEDSLEMLIKWLKEGGNVGIHAFLCRCNEQYEESQARSLYFGCQHWSDIFYRDKLKTRVDKEKGLTLIFLESLCDDPAVIAANVALKVSQGDPDYKDMSPEDAKRDFLKRIREYEKVYETITEPDLSYLRIMNVGEAVTMSRINGYLQSRIAFYLMNLHIKPRNIFFSRHGESQYNVEGKIGGDSLLSSRGMQYAKALPALITDNIGDKPLTVWTSTLKRTIQTAQYLPYHKLTWKSLDELDAGVCDGMTYEEIEQAYPDDYANRDEDKFNYRYRGGESYRDVVVRLEPVIMELERQENILIIGHQYRRSMQMY</sequence>
<dbReference type="InterPro" id="IPR013078">
    <property type="entry name" value="His_Pase_superF_clade-1"/>
</dbReference>
<reference evidence="6 7" key="1">
    <citation type="journal article" date="2020" name="ISME J.">
        <title>Uncovering the hidden diversity of litter-decomposition mechanisms in mushroom-forming fungi.</title>
        <authorList>
            <person name="Floudas D."/>
            <person name="Bentzer J."/>
            <person name="Ahren D."/>
            <person name="Johansson T."/>
            <person name="Persson P."/>
            <person name="Tunlid A."/>
        </authorList>
    </citation>
    <scope>NUCLEOTIDE SEQUENCE [LARGE SCALE GENOMIC DNA]</scope>
    <source>
        <strain evidence="6 7">CBS 291.85</strain>
    </source>
</reference>
<dbReference type="PRINTS" id="PR00991">
    <property type="entry name" value="6PFRUCTKNASE"/>
</dbReference>
<dbReference type="GO" id="GO:0004331">
    <property type="term" value="F:fructose-2,6-bisphosphate 2-phosphatase activity"/>
    <property type="evidence" value="ECO:0007669"/>
    <property type="project" value="TreeGrafter"/>
</dbReference>
<dbReference type="GO" id="GO:0005524">
    <property type="term" value="F:ATP binding"/>
    <property type="evidence" value="ECO:0007669"/>
    <property type="project" value="UniProtKB-UniRule"/>
</dbReference>
<feature type="domain" description="Protein kinase" evidence="5">
    <location>
        <begin position="83"/>
        <end position="339"/>
    </location>
</feature>
<dbReference type="GO" id="GO:0006000">
    <property type="term" value="P:fructose metabolic process"/>
    <property type="evidence" value="ECO:0007669"/>
    <property type="project" value="InterPro"/>
</dbReference>
<dbReference type="SUPFAM" id="SSF53254">
    <property type="entry name" value="Phosphoglycerate mutase-like"/>
    <property type="match status" value="1"/>
</dbReference>
<dbReference type="PROSITE" id="PS00107">
    <property type="entry name" value="PROTEIN_KINASE_ATP"/>
    <property type="match status" value="1"/>
</dbReference>
<dbReference type="OrthoDB" id="267323at2759"/>
<comment type="caution">
    <text evidence="6">The sequence shown here is derived from an EMBL/GenBank/DDBJ whole genome shotgun (WGS) entry which is preliminary data.</text>
</comment>
<name>A0A8H5GL80_9AGAR</name>
<dbReference type="Gene3D" id="1.10.510.10">
    <property type="entry name" value="Transferase(Phosphotransferase) domain 1"/>
    <property type="match status" value="1"/>
</dbReference>
<dbReference type="AlphaFoldDB" id="A0A8H5GL80"/>
<evidence type="ECO:0000256" key="4">
    <source>
        <dbReference type="SAM" id="MobiDB-lite"/>
    </source>
</evidence>
<feature type="compositionally biased region" description="Polar residues" evidence="4">
    <location>
        <begin position="479"/>
        <end position="505"/>
    </location>
</feature>
<evidence type="ECO:0000256" key="1">
    <source>
        <dbReference type="ARBA" id="ARBA00022741"/>
    </source>
</evidence>
<proteinExistence type="predicted"/>
<dbReference type="Gene3D" id="3.40.50.300">
    <property type="entry name" value="P-loop containing nucleotide triphosphate hydrolases"/>
    <property type="match status" value="1"/>
</dbReference>
<feature type="compositionally biased region" description="Low complexity" evidence="4">
    <location>
        <begin position="531"/>
        <end position="544"/>
    </location>
</feature>
<dbReference type="Pfam" id="PF00300">
    <property type="entry name" value="His_Phos_1"/>
    <property type="match status" value="1"/>
</dbReference>
<dbReference type="InterPro" id="IPR000719">
    <property type="entry name" value="Prot_kinase_dom"/>
</dbReference>
<evidence type="ECO:0000313" key="6">
    <source>
        <dbReference type="EMBL" id="KAF5367096.1"/>
    </source>
</evidence>
<evidence type="ECO:0000256" key="3">
    <source>
        <dbReference type="PROSITE-ProRule" id="PRU10141"/>
    </source>
</evidence>
<dbReference type="InterPro" id="IPR027417">
    <property type="entry name" value="P-loop_NTPase"/>
</dbReference>
<dbReference type="CDD" id="cd07067">
    <property type="entry name" value="HP_PGM_like"/>
    <property type="match status" value="1"/>
</dbReference>
<feature type="compositionally biased region" description="Basic and acidic residues" evidence="4">
    <location>
        <begin position="383"/>
        <end position="395"/>
    </location>
</feature>
<gene>
    <name evidence="6" type="ORF">D9758_003959</name>
</gene>
<dbReference type="Gene3D" id="3.40.50.1240">
    <property type="entry name" value="Phosphoglycerate mutase-like"/>
    <property type="match status" value="1"/>
</dbReference>
<feature type="region of interest" description="Disordered" evidence="4">
    <location>
        <begin position="365"/>
        <end position="546"/>
    </location>
</feature>
<evidence type="ECO:0000256" key="2">
    <source>
        <dbReference type="ARBA" id="ARBA00022840"/>
    </source>
</evidence>
<dbReference type="GO" id="GO:0005829">
    <property type="term" value="C:cytosol"/>
    <property type="evidence" value="ECO:0007669"/>
    <property type="project" value="TreeGrafter"/>
</dbReference>
<keyword evidence="7" id="KW-1185">Reference proteome</keyword>
<dbReference type="EMBL" id="JAACJM010000020">
    <property type="protein sequence ID" value="KAF5367096.1"/>
    <property type="molecule type" value="Genomic_DNA"/>
</dbReference>
<organism evidence="6 7">
    <name type="scientific">Tetrapyrgos nigripes</name>
    <dbReference type="NCBI Taxonomy" id="182062"/>
    <lineage>
        <taxon>Eukaryota</taxon>
        <taxon>Fungi</taxon>
        <taxon>Dikarya</taxon>
        <taxon>Basidiomycota</taxon>
        <taxon>Agaricomycotina</taxon>
        <taxon>Agaricomycetes</taxon>
        <taxon>Agaricomycetidae</taxon>
        <taxon>Agaricales</taxon>
        <taxon>Marasmiineae</taxon>
        <taxon>Marasmiaceae</taxon>
        <taxon>Tetrapyrgos</taxon>
    </lineage>
</organism>
<evidence type="ECO:0000259" key="5">
    <source>
        <dbReference type="PROSITE" id="PS50011"/>
    </source>
</evidence>
<dbReference type="Proteomes" id="UP000559256">
    <property type="component" value="Unassembled WGS sequence"/>
</dbReference>
<protein>
    <recommendedName>
        <fullName evidence="5">Protein kinase domain-containing protein</fullName>
    </recommendedName>
</protein>
<dbReference type="InterPro" id="IPR008271">
    <property type="entry name" value="Ser/Thr_kinase_AS"/>
</dbReference>